<evidence type="ECO:0000313" key="2">
    <source>
        <dbReference type="EMBL" id="MBX3891323.1"/>
    </source>
</evidence>
<proteinExistence type="predicted"/>
<gene>
    <name evidence="2" type="ORF">DEE74_15770</name>
</gene>
<evidence type="ECO:0000256" key="1">
    <source>
        <dbReference type="SAM" id="MobiDB-lite"/>
    </source>
</evidence>
<dbReference type="EMBL" id="QGBI01000014">
    <property type="protein sequence ID" value="MBX3891323.1"/>
    <property type="molecule type" value="Genomic_DNA"/>
</dbReference>
<reference evidence="2" key="1">
    <citation type="submission" date="2018-06" db="EMBL/GenBank/DDBJ databases">
        <authorList>
            <person name="O'Rourke A."/>
        </authorList>
    </citation>
    <scope>NUCLEOTIDE SEQUENCE</scope>
    <source>
        <strain evidence="2">132550021-3</strain>
    </source>
</reference>
<evidence type="ECO:0000313" key="3">
    <source>
        <dbReference type="Proteomes" id="UP001199322"/>
    </source>
</evidence>
<dbReference type="RefSeq" id="WP_025584499.1">
    <property type="nucleotide sequence ID" value="NZ_QGAQ01000014.1"/>
</dbReference>
<sequence length="61" mass="7064">MDETTKARLRPILENSKRGKPNTKRDDDFAARCFRKWPAEYTMFRAEVVGAVVRSMNPFAS</sequence>
<name>A0AAW4QAC3_RALPI</name>
<dbReference type="AlphaFoldDB" id="A0AAW4QAC3"/>
<dbReference type="Proteomes" id="UP001199322">
    <property type="component" value="Unassembled WGS sequence"/>
</dbReference>
<feature type="region of interest" description="Disordered" evidence="1">
    <location>
        <begin position="1"/>
        <end position="26"/>
    </location>
</feature>
<accession>A0AAW4QAC3</accession>
<comment type="caution">
    <text evidence="2">The sequence shown here is derived from an EMBL/GenBank/DDBJ whole genome shotgun (WGS) entry which is preliminary data.</text>
</comment>
<organism evidence="2 3">
    <name type="scientific">Ralstonia pickettii</name>
    <name type="common">Burkholderia pickettii</name>
    <dbReference type="NCBI Taxonomy" id="329"/>
    <lineage>
        <taxon>Bacteria</taxon>
        <taxon>Pseudomonadati</taxon>
        <taxon>Pseudomonadota</taxon>
        <taxon>Betaproteobacteria</taxon>
        <taxon>Burkholderiales</taxon>
        <taxon>Burkholderiaceae</taxon>
        <taxon>Ralstonia</taxon>
    </lineage>
</organism>
<protein>
    <submittedName>
        <fullName evidence="2">Uncharacterized protein</fullName>
    </submittedName>
</protein>